<evidence type="ECO:0000256" key="2">
    <source>
        <dbReference type="ARBA" id="ARBA00022737"/>
    </source>
</evidence>
<dbReference type="OrthoDB" id="70770at2759"/>
<feature type="region of interest" description="Disordered" evidence="4">
    <location>
        <begin position="557"/>
        <end position="593"/>
    </location>
</feature>
<dbReference type="Gene3D" id="2.20.110.10">
    <property type="entry name" value="Histone H3 K4-specific methyltransferase SET7/9 N-terminal domain"/>
    <property type="match status" value="3"/>
</dbReference>
<dbReference type="Pfam" id="PF01504">
    <property type="entry name" value="PIP5K"/>
    <property type="match status" value="1"/>
</dbReference>
<dbReference type="eggNOG" id="KOG0229">
    <property type="taxonomic scope" value="Eukaryota"/>
</dbReference>
<proteinExistence type="predicted"/>
<keyword evidence="7" id="KW-1185">Reference proteome</keyword>
<dbReference type="Proteomes" id="UP000001876">
    <property type="component" value="Unassembled WGS sequence"/>
</dbReference>
<organism evidence="7">
    <name type="scientific">Micromonas pusilla (strain CCMP1545)</name>
    <name type="common">Picoplanktonic green alga</name>
    <dbReference type="NCBI Taxonomy" id="564608"/>
    <lineage>
        <taxon>Eukaryota</taxon>
        <taxon>Viridiplantae</taxon>
        <taxon>Chlorophyta</taxon>
        <taxon>Mamiellophyceae</taxon>
        <taxon>Mamiellales</taxon>
        <taxon>Mamiellaceae</taxon>
        <taxon>Micromonas</taxon>
    </lineage>
</organism>
<evidence type="ECO:0000256" key="1">
    <source>
        <dbReference type="ARBA" id="ARBA00012172"/>
    </source>
</evidence>
<name>C1MRA9_MICPC</name>
<dbReference type="STRING" id="564608.C1MRA9"/>
<dbReference type="GO" id="GO:0016308">
    <property type="term" value="F:1-phosphatidylinositol-4-phosphate 5-kinase activity"/>
    <property type="evidence" value="ECO:0007669"/>
    <property type="project" value="UniProtKB-EC"/>
</dbReference>
<keyword evidence="3" id="KW-0547">Nucleotide-binding</keyword>
<keyword evidence="3" id="KW-0808">Transferase</keyword>
<gene>
    <name evidence="6" type="ORF">MICPUCDRAFT_16190</name>
</gene>
<dbReference type="EMBL" id="GG663738">
    <property type="protein sequence ID" value="EEH58222.1"/>
    <property type="molecule type" value="Genomic_DNA"/>
</dbReference>
<dbReference type="KEGG" id="mpp:MICPUCDRAFT_16190"/>
<feature type="non-terminal residue" evidence="6">
    <location>
        <position position="1"/>
    </location>
</feature>
<dbReference type="Gene3D" id="3.30.810.10">
    <property type="entry name" value="2-Layer Sandwich"/>
    <property type="match status" value="1"/>
</dbReference>
<evidence type="ECO:0000259" key="5">
    <source>
        <dbReference type="PROSITE" id="PS51455"/>
    </source>
</evidence>
<dbReference type="InterPro" id="IPR027483">
    <property type="entry name" value="PInositol-4-P-4/5-kinase_C_sf"/>
</dbReference>
<dbReference type="SUPFAM" id="SSF56104">
    <property type="entry name" value="SAICAR synthase-like"/>
    <property type="match status" value="1"/>
</dbReference>
<dbReference type="SMART" id="SM00330">
    <property type="entry name" value="PIPKc"/>
    <property type="match status" value="1"/>
</dbReference>
<dbReference type="InterPro" id="IPR023610">
    <property type="entry name" value="PInositol-4/5-P-5/4-kinase"/>
</dbReference>
<dbReference type="InterPro" id="IPR003409">
    <property type="entry name" value="MORN"/>
</dbReference>
<dbReference type="InterPro" id="IPR027484">
    <property type="entry name" value="PInositol-4-P-5-kinase_N"/>
</dbReference>
<protein>
    <recommendedName>
        <fullName evidence="1">1-phosphatidylinositol-4-phosphate 5-kinase</fullName>
        <ecNumber evidence="1">2.7.1.68</ecNumber>
    </recommendedName>
</protein>
<dbReference type="GeneID" id="9683338"/>
<dbReference type="InterPro" id="IPR002498">
    <property type="entry name" value="PInositol-4-P-4/5-kinase_core"/>
</dbReference>
<dbReference type="GO" id="GO:0005886">
    <property type="term" value="C:plasma membrane"/>
    <property type="evidence" value="ECO:0007669"/>
    <property type="project" value="TreeGrafter"/>
</dbReference>
<feature type="compositionally biased region" description="Acidic residues" evidence="4">
    <location>
        <begin position="218"/>
        <end position="244"/>
    </location>
</feature>
<dbReference type="PANTHER" id="PTHR23086:SF8">
    <property type="entry name" value="PHOSPHATIDYLINOSITOL 5-PHOSPHATE 4-KINASE, ISOFORM A"/>
    <property type="match status" value="1"/>
</dbReference>
<accession>C1MRA9</accession>
<dbReference type="GO" id="GO:0005524">
    <property type="term" value="F:ATP binding"/>
    <property type="evidence" value="ECO:0007669"/>
    <property type="project" value="UniProtKB-UniRule"/>
</dbReference>
<dbReference type="GO" id="GO:0046854">
    <property type="term" value="P:phosphatidylinositol phosphate biosynthetic process"/>
    <property type="evidence" value="ECO:0007669"/>
    <property type="project" value="TreeGrafter"/>
</dbReference>
<dbReference type="SUPFAM" id="SSF82185">
    <property type="entry name" value="Histone H3 K4-specific methyltransferase SET7/9 N-terminal domain"/>
    <property type="match status" value="2"/>
</dbReference>
<evidence type="ECO:0000313" key="7">
    <source>
        <dbReference type="Proteomes" id="UP000001876"/>
    </source>
</evidence>
<evidence type="ECO:0000256" key="4">
    <source>
        <dbReference type="SAM" id="MobiDB-lite"/>
    </source>
</evidence>
<dbReference type="PANTHER" id="PTHR23086">
    <property type="entry name" value="PHOSPHATIDYLINOSITOL-4-PHOSPHATE 5-KINASE"/>
    <property type="match status" value="1"/>
</dbReference>
<reference evidence="6 7" key="1">
    <citation type="journal article" date="2009" name="Science">
        <title>Green evolution and dynamic adaptations revealed by genomes of the marine picoeukaryotes Micromonas.</title>
        <authorList>
            <person name="Worden A.Z."/>
            <person name="Lee J.H."/>
            <person name="Mock T."/>
            <person name="Rouze P."/>
            <person name="Simmons M.P."/>
            <person name="Aerts A.L."/>
            <person name="Allen A.E."/>
            <person name="Cuvelier M.L."/>
            <person name="Derelle E."/>
            <person name="Everett M.V."/>
            <person name="Foulon E."/>
            <person name="Grimwood J."/>
            <person name="Gundlach H."/>
            <person name="Henrissat B."/>
            <person name="Napoli C."/>
            <person name="McDonald S.M."/>
            <person name="Parker M.S."/>
            <person name="Rombauts S."/>
            <person name="Salamov A."/>
            <person name="Von Dassow P."/>
            <person name="Badger J.H."/>
            <person name="Coutinho P.M."/>
            <person name="Demir E."/>
            <person name="Dubchak I."/>
            <person name="Gentemann C."/>
            <person name="Eikrem W."/>
            <person name="Gready J.E."/>
            <person name="John U."/>
            <person name="Lanier W."/>
            <person name="Lindquist E.A."/>
            <person name="Lucas S."/>
            <person name="Mayer K.F."/>
            <person name="Moreau H."/>
            <person name="Not F."/>
            <person name="Otillar R."/>
            <person name="Panaud O."/>
            <person name="Pangilinan J."/>
            <person name="Paulsen I."/>
            <person name="Piegu B."/>
            <person name="Poliakov A."/>
            <person name="Robbens S."/>
            <person name="Schmutz J."/>
            <person name="Toulza E."/>
            <person name="Wyss T."/>
            <person name="Zelensky A."/>
            <person name="Zhou K."/>
            <person name="Armbrust E.V."/>
            <person name="Bhattacharya D."/>
            <person name="Goodenough U.W."/>
            <person name="Van de Peer Y."/>
            <person name="Grigoriev I.V."/>
        </authorList>
    </citation>
    <scope>NUCLEOTIDE SEQUENCE [LARGE SCALE GENOMIC DNA]</scope>
    <source>
        <strain evidence="6 7">CCMP1545</strain>
    </source>
</reference>
<feature type="region of interest" description="Disordered" evidence="4">
    <location>
        <begin position="173"/>
        <end position="254"/>
    </location>
</feature>
<keyword evidence="2" id="KW-0677">Repeat</keyword>
<dbReference type="OMA" id="CKVSQGE"/>
<evidence type="ECO:0000256" key="3">
    <source>
        <dbReference type="PROSITE-ProRule" id="PRU00781"/>
    </source>
</evidence>
<dbReference type="RefSeq" id="XP_003058271.1">
    <property type="nucleotide sequence ID" value="XM_003058225.1"/>
</dbReference>
<evidence type="ECO:0000313" key="6">
    <source>
        <dbReference type="EMBL" id="EEH58222.1"/>
    </source>
</evidence>
<dbReference type="CDD" id="cd17302">
    <property type="entry name" value="PIPKc_AtPIP5K_like"/>
    <property type="match status" value="1"/>
</dbReference>
<feature type="domain" description="PIPK" evidence="5">
    <location>
        <begin position="297"/>
        <end position="688"/>
    </location>
</feature>
<dbReference type="EC" id="2.7.1.68" evidence="1"/>
<dbReference type="PROSITE" id="PS51455">
    <property type="entry name" value="PIPK"/>
    <property type="match status" value="1"/>
</dbReference>
<feature type="compositionally biased region" description="Gly residues" evidence="4">
    <location>
        <begin position="245"/>
        <end position="254"/>
    </location>
</feature>
<dbReference type="AlphaFoldDB" id="C1MRA9"/>
<dbReference type="Pfam" id="PF02493">
    <property type="entry name" value="MORN"/>
    <property type="match status" value="7"/>
</dbReference>
<keyword evidence="3" id="KW-0067">ATP-binding</keyword>
<keyword evidence="3" id="KW-0418">Kinase</keyword>
<dbReference type="SMART" id="SM00698">
    <property type="entry name" value="MORN"/>
    <property type="match status" value="7"/>
</dbReference>
<sequence>YSNGNAYVGEWKDGKKHGRGVYAWRSGARYDGEWFRGAMHGVGALVSADGVTAYRGSFFAGEKRGLGRQTFANGDAHEGLWKDGVPHGPGTYAWASGDEYNGEFRDGAMSGWGTLVFFRDGGGDGGGDRRGDRHDGEWEDGLEHGNGVYTWHDTGATFSGTWRRGKKHGVGIWAPSLDKRKKKQRKRAGERATRLRRAGSIEGGKTPGSAAARRLFEPSEEEVTGEVDTDEDTEEEEEEEEEENGGGGGGGGGGGAVFAAAAAVTAPRAKMGWLQARRTPLAGETIYKGHKSYELMVQLQVGVRWSIGRGEAPSRAAAATAAATTAELITPAVDATRKIKQSFPRGGSASTPPHPAGDFKWKDYAPGTFKSLRKRWGIDVGDFMLSLCGDAALRELPSPGKSGSVFYLSHDDKFIVKTMRKHEAKTLIEALPRYHAHVSKSESTLLTKFFGLYRVKTPKGRKVRFIVMANLFRTELPIHRVYDLKGSTHGRYTKGGESSAGPGVTLKDLDLAYAFRLDVGARDKLSRTLREDCRLLEEMKVMDYSLLVGVHFRDVKSDDASSGSGGGATRRDDDEEATSPLTPPSDDGDGDGDVCVALRRLSSALSSSSERRRSFGHLDDVLSTAPTRTDAARDVVLHLGIIDILQEYNGAKRMESALRGSLHGRGAISAVDPVRYSRRFQRFLGKVFE</sequence>
<dbReference type="Gene3D" id="3.30.800.10">
    <property type="entry name" value="Phosphatidylinositol Phosphate Kinase II Beta"/>
    <property type="match status" value="1"/>
</dbReference>